<reference evidence="3" key="1">
    <citation type="submission" date="2016-09" db="EMBL/GenBank/DDBJ databases">
        <authorList>
            <person name="Lysoe E."/>
        </authorList>
    </citation>
    <scope>NUCLEOTIDE SEQUENCE [LARGE SCALE GENOMIC DNA]</scope>
    <source>
        <strain evidence="3">LJ96T</strain>
    </source>
</reference>
<dbReference type="Gene3D" id="3.20.20.190">
    <property type="entry name" value="Phosphatidylinositol (PI) phosphodiesterase"/>
    <property type="match status" value="1"/>
</dbReference>
<dbReference type="RefSeq" id="WP_052767050.1">
    <property type="nucleotide sequence ID" value="NZ_CP017480.1"/>
</dbReference>
<dbReference type="GO" id="GO:0008081">
    <property type="term" value="F:phosphoric diester hydrolase activity"/>
    <property type="evidence" value="ECO:0007669"/>
    <property type="project" value="InterPro"/>
</dbReference>
<sequence>MTMPRYAALCLLLAVAAPAPARTPDDMERPFDQYSWVTTHNAFTSNGLIPNQSQTIDVQLAEGVRGLMLDLHFSQGRVRLCHKVCTGEDSATLADLLNDSILPFLDKDTEAIVSLHLEDTTTFEQLSDELALVPRLAGRTFDPQAWETPSWPTYRQLRDSGERLLIFSLSETNTGSFRTGTGVAHILPSIEYTVENYWSLGTTFLQHDYDCYSRWAGKGRRLDRSTIEGKPGWRPLFTMNHFHGVPFSPHAGVDNRFERLSSRYMDHCRPAARRKPNFVAIDFHEIGDVAKFAEWLTLSAPDAL</sequence>
<accession>A0A1L3ER14</accession>
<dbReference type="PANTHER" id="PTHR13593">
    <property type="match status" value="1"/>
</dbReference>
<dbReference type="Proteomes" id="UP000182987">
    <property type="component" value="Chromosome"/>
</dbReference>
<evidence type="ECO:0000313" key="3">
    <source>
        <dbReference type="Proteomes" id="UP000182987"/>
    </source>
</evidence>
<evidence type="ECO:0000256" key="1">
    <source>
        <dbReference type="SAM" id="SignalP"/>
    </source>
</evidence>
<dbReference type="Pfam" id="PF26178">
    <property type="entry name" value="PI-PLC_cat"/>
    <property type="match status" value="1"/>
</dbReference>
<protein>
    <recommendedName>
        <fullName evidence="4">Phosphatidylinositol diacylglycerol-lyase</fullName>
    </recommendedName>
</protein>
<evidence type="ECO:0008006" key="4">
    <source>
        <dbReference type="Google" id="ProtNLM"/>
    </source>
</evidence>
<feature type="signal peptide" evidence="1">
    <location>
        <begin position="1"/>
        <end position="21"/>
    </location>
</feature>
<dbReference type="GO" id="GO:0006629">
    <property type="term" value="P:lipid metabolic process"/>
    <property type="evidence" value="ECO:0007669"/>
    <property type="project" value="InterPro"/>
</dbReference>
<feature type="chain" id="PRO_5009853174" description="Phosphatidylinositol diacylglycerol-lyase" evidence="1">
    <location>
        <begin position="22"/>
        <end position="304"/>
    </location>
</feature>
<name>A0A1L3ER14_9GAMM</name>
<dbReference type="EMBL" id="CP017480">
    <property type="protein sequence ID" value="APG03417.1"/>
    <property type="molecule type" value="Genomic_DNA"/>
</dbReference>
<dbReference type="InterPro" id="IPR017946">
    <property type="entry name" value="PLC-like_Pdiesterase_TIM-brl"/>
</dbReference>
<dbReference type="OrthoDB" id="6402666at2"/>
<keyword evidence="3" id="KW-1185">Reference proteome</keyword>
<dbReference type="PANTHER" id="PTHR13593:SF140">
    <property type="entry name" value="PLC-LIKE PHOSPHODIESTERASE"/>
    <property type="match status" value="1"/>
</dbReference>
<proteinExistence type="predicted"/>
<dbReference type="STRING" id="1440763.BJI69_05460"/>
<organism evidence="2 3">
    <name type="scientific">Luteibacter rhizovicinus DSM 16549</name>
    <dbReference type="NCBI Taxonomy" id="1440763"/>
    <lineage>
        <taxon>Bacteria</taxon>
        <taxon>Pseudomonadati</taxon>
        <taxon>Pseudomonadota</taxon>
        <taxon>Gammaproteobacteria</taxon>
        <taxon>Lysobacterales</taxon>
        <taxon>Rhodanobacteraceae</taxon>
        <taxon>Luteibacter</taxon>
    </lineage>
</organism>
<dbReference type="SUPFAM" id="SSF51695">
    <property type="entry name" value="PLC-like phosphodiesterases"/>
    <property type="match status" value="1"/>
</dbReference>
<evidence type="ECO:0000313" key="2">
    <source>
        <dbReference type="EMBL" id="APG03417.1"/>
    </source>
</evidence>
<keyword evidence="1" id="KW-0732">Signal</keyword>
<gene>
    <name evidence="2" type="ORF">BJI69_05460</name>
</gene>
<dbReference type="InterPro" id="IPR051057">
    <property type="entry name" value="PI-PLC_domain"/>
</dbReference>
<dbReference type="AlphaFoldDB" id="A0A1L3ER14"/>
<dbReference type="KEGG" id="lrz:BJI69_05460"/>